<dbReference type="Pfam" id="PF01734">
    <property type="entry name" value="Patatin"/>
    <property type="match status" value="1"/>
</dbReference>
<gene>
    <name evidence="4" type="ORF">IFK94_14610</name>
</gene>
<feature type="transmembrane region" description="Helical" evidence="2">
    <location>
        <begin position="231"/>
        <end position="250"/>
    </location>
</feature>
<keyword evidence="2" id="KW-0472">Membrane</keyword>
<reference evidence="4 5" key="1">
    <citation type="submission" date="2020-08" db="EMBL/GenBank/DDBJ databases">
        <title>Acidobacteriota in marine sediments use diverse sulfur dissimilation pathways.</title>
        <authorList>
            <person name="Wasmund K."/>
        </authorList>
    </citation>
    <scope>NUCLEOTIDE SEQUENCE [LARGE SCALE GENOMIC DNA]</scope>
    <source>
        <strain evidence="4">MAG AM4</strain>
    </source>
</reference>
<evidence type="ECO:0000256" key="1">
    <source>
        <dbReference type="ARBA" id="ARBA00023098"/>
    </source>
</evidence>
<keyword evidence="2" id="KW-0812">Transmembrane</keyword>
<dbReference type="Proteomes" id="UP000648239">
    <property type="component" value="Unassembled WGS sequence"/>
</dbReference>
<protein>
    <submittedName>
        <fullName evidence="4">Patatin-like phospholipase family protein</fullName>
    </submittedName>
</protein>
<keyword evidence="2" id="KW-1133">Transmembrane helix</keyword>
<comment type="caution">
    <text evidence="4">The sequence shown here is derived from an EMBL/GenBank/DDBJ whole genome shotgun (WGS) entry which is preliminary data.</text>
</comment>
<feature type="transmembrane region" description="Helical" evidence="2">
    <location>
        <begin position="146"/>
        <end position="166"/>
    </location>
</feature>
<dbReference type="GO" id="GO:0006629">
    <property type="term" value="P:lipid metabolic process"/>
    <property type="evidence" value="ECO:0007669"/>
    <property type="project" value="UniProtKB-KW"/>
</dbReference>
<keyword evidence="1" id="KW-0443">Lipid metabolism</keyword>
<feature type="domain" description="PNPLA" evidence="3">
    <location>
        <begin position="356"/>
        <end position="577"/>
    </location>
</feature>
<accession>A0A8J6Y8R3</accession>
<sequence length="716" mass="79931">MIKLMILTILLPGILVTAYFQLRYHLLQYLFFIRYPLFLGLAQLTLPFVSLHTGAKLLLGNLFYLTPAQVFVVTWLAIITSWVLCTSAEMILTTTRERLDIRFRKGPLGEPFVWPRWIVKLKLLWYAIPALPTLYGMLYATRGSWWESALAMIPGIAAAILLHVLADRVRDKLREWLEKIGSGTSALLRRFTAIKPVRKLHDTRPGRITAALFNEFRASIREVFKDLQFRTPLGLIIVTAGLYLAGAFLLDPAYGLAIADHVPAMAYVLLIVVILGWVMPALAMYFDRLRLSPILVMIVAVLVFYLLSDSDHYYDITDVRQEQQQAAAEPLLPRDVMQAWRQRNPEATGMVVVAASGGGISASMWTSKVLTSLTEHETFGENFGKSIVLVSSVSGGGIGSMYFIDGYDEDGPPDPEDRAAALAASHRSSLAATTWGMAYPDLWRTIAPWLIRRKARDRAWAQEQLWRQSMDNGGSSLHQWRRGVAEGWRPATIFNATVTETGERFLLTPVDIPKSWKAKTFLGQYPGKSIGVVTAARLSATFPYISPIAQARYQGKPMAPTLHMADGGYYDNFGIMSVVEWLEEILPYASEELNLKRVLLVQIRAEKKPEEQTTERGWLYALAGPGVTLGMVRGASQIARNDLEVDLLSSRWADKGITIQPAVFELGGAGPMSWQLSKAEKTGIHDAWACRDGSAVDESICKKNEAAAQVVRDYFK</sequence>
<feature type="transmembrane region" description="Helical" evidence="2">
    <location>
        <begin position="262"/>
        <end position="282"/>
    </location>
</feature>
<evidence type="ECO:0000313" key="5">
    <source>
        <dbReference type="Proteomes" id="UP000648239"/>
    </source>
</evidence>
<organism evidence="4 5">
    <name type="scientific">Candidatus Polarisedimenticola svalbardensis</name>
    <dbReference type="NCBI Taxonomy" id="2886004"/>
    <lineage>
        <taxon>Bacteria</taxon>
        <taxon>Pseudomonadati</taxon>
        <taxon>Acidobacteriota</taxon>
        <taxon>Candidatus Polarisedimenticolia</taxon>
        <taxon>Candidatus Polarisedimenticolales</taxon>
        <taxon>Candidatus Polarisedimenticolaceae</taxon>
        <taxon>Candidatus Polarisedimenticola</taxon>
    </lineage>
</organism>
<dbReference type="AlphaFoldDB" id="A0A8J6Y8R3"/>
<feature type="transmembrane region" description="Helical" evidence="2">
    <location>
        <begin position="29"/>
        <end position="50"/>
    </location>
</feature>
<dbReference type="InterPro" id="IPR016035">
    <property type="entry name" value="Acyl_Trfase/lysoPLipase"/>
</dbReference>
<feature type="transmembrane region" description="Helical" evidence="2">
    <location>
        <begin position="289"/>
        <end position="307"/>
    </location>
</feature>
<evidence type="ECO:0000313" key="4">
    <source>
        <dbReference type="EMBL" id="MBD3869350.1"/>
    </source>
</evidence>
<dbReference type="InterPro" id="IPR002641">
    <property type="entry name" value="PNPLA_dom"/>
</dbReference>
<dbReference type="SUPFAM" id="SSF52151">
    <property type="entry name" value="FabD/lysophospholipase-like"/>
    <property type="match status" value="1"/>
</dbReference>
<name>A0A8J6Y8R3_9BACT</name>
<feature type="transmembrane region" description="Helical" evidence="2">
    <location>
        <begin position="70"/>
        <end position="92"/>
    </location>
</feature>
<feature type="transmembrane region" description="Helical" evidence="2">
    <location>
        <begin position="6"/>
        <end position="22"/>
    </location>
</feature>
<proteinExistence type="predicted"/>
<feature type="transmembrane region" description="Helical" evidence="2">
    <location>
        <begin position="123"/>
        <end position="140"/>
    </location>
</feature>
<evidence type="ECO:0000259" key="3">
    <source>
        <dbReference type="Pfam" id="PF01734"/>
    </source>
</evidence>
<evidence type="ECO:0000256" key="2">
    <source>
        <dbReference type="SAM" id="Phobius"/>
    </source>
</evidence>
<dbReference type="EMBL" id="JACXWD010000078">
    <property type="protein sequence ID" value="MBD3869350.1"/>
    <property type="molecule type" value="Genomic_DNA"/>
</dbReference>